<proteinExistence type="predicted"/>
<protein>
    <recommendedName>
        <fullName evidence="4">NADH-ubiquinone reductase complex 1 MLRQ subunit</fullName>
    </recommendedName>
</protein>
<keyword evidence="1" id="KW-0472">Membrane</keyword>
<organism evidence="2 3">
    <name type="scientific">Malus domestica</name>
    <name type="common">Apple</name>
    <name type="synonym">Pyrus malus</name>
    <dbReference type="NCBI Taxonomy" id="3750"/>
    <lineage>
        <taxon>Eukaryota</taxon>
        <taxon>Viridiplantae</taxon>
        <taxon>Streptophyta</taxon>
        <taxon>Embryophyta</taxon>
        <taxon>Tracheophyta</taxon>
        <taxon>Spermatophyta</taxon>
        <taxon>Magnoliopsida</taxon>
        <taxon>eudicotyledons</taxon>
        <taxon>Gunneridae</taxon>
        <taxon>Pentapetalae</taxon>
        <taxon>rosids</taxon>
        <taxon>fabids</taxon>
        <taxon>Rosales</taxon>
        <taxon>Rosaceae</taxon>
        <taxon>Amygdaloideae</taxon>
        <taxon>Maleae</taxon>
        <taxon>Malus</taxon>
    </lineage>
</organism>
<evidence type="ECO:0000256" key="1">
    <source>
        <dbReference type="SAM" id="Phobius"/>
    </source>
</evidence>
<reference evidence="2 3" key="1">
    <citation type="submission" date="2018-10" db="EMBL/GenBank/DDBJ databases">
        <title>A high-quality apple genome assembly.</title>
        <authorList>
            <person name="Hu J."/>
        </authorList>
    </citation>
    <scope>NUCLEOTIDE SEQUENCE [LARGE SCALE GENOMIC DNA]</scope>
    <source>
        <strain evidence="3">cv. HFTH1</strain>
        <tissue evidence="2">Young leaf</tissue>
    </source>
</reference>
<gene>
    <name evidence="2" type="ORF">DVH24_041001</name>
</gene>
<evidence type="ECO:0000313" key="2">
    <source>
        <dbReference type="EMBL" id="RXH79854.1"/>
    </source>
</evidence>
<dbReference type="Pfam" id="PF06522">
    <property type="entry name" value="B12D"/>
    <property type="match status" value="1"/>
</dbReference>
<dbReference type="EMBL" id="RDQH01000339">
    <property type="protein sequence ID" value="RXH79854.1"/>
    <property type="molecule type" value="Genomic_DNA"/>
</dbReference>
<keyword evidence="3" id="KW-1185">Reference proteome</keyword>
<keyword evidence="1" id="KW-0812">Transmembrane</keyword>
<dbReference type="AlphaFoldDB" id="A0A498ICP5"/>
<evidence type="ECO:0000313" key="3">
    <source>
        <dbReference type="Proteomes" id="UP000290289"/>
    </source>
</evidence>
<feature type="transmembrane region" description="Helical" evidence="1">
    <location>
        <begin position="12"/>
        <end position="31"/>
    </location>
</feature>
<comment type="caution">
    <text evidence="2">The sequence shown here is derived from an EMBL/GenBank/DDBJ whole genome shotgun (WGS) entry which is preliminary data.</text>
</comment>
<keyword evidence="1" id="KW-1133">Transmembrane helix</keyword>
<name>A0A498ICP5_MALDO</name>
<dbReference type="PANTHER" id="PTHR33417">
    <property type="entry name" value="G-BOX BINDING PROTEIN"/>
    <property type="match status" value="1"/>
</dbReference>
<accession>A0A498ICP5</accession>
<dbReference type="InterPro" id="IPR010530">
    <property type="entry name" value="B12D"/>
</dbReference>
<sequence>MASSSRWIRPEVFPLFAAVGIAVGICGMQLVRNITTNPEVRVTKQNRIAGVLENHAEGERYAEHGLRKYVRSRAPQIMPSINKYFSDPKIPKHSTSCPSHYTDFHISREGAGDPFDHHWESWVILNLQVLKFDFSFSWPTSVWPRTFNHKRCLTWYSCEFKNSLN</sequence>
<dbReference type="Proteomes" id="UP000290289">
    <property type="component" value="Chromosome 13"/>
</dbReference>
<evidence type="ECO:0008006" key="4">
    <source>
        <dbReference type="Google" id="ProtNLM"/>
    </source>
</evidence>